<dbReference type="EMBL" id="GBRH01173934">
    <property type="protein sequence ID" value="JAE23962.1"/>
    <property type="molecule type" value="Transcribed_RNA"/>
</dbReference>
<evidence type="ECO:0000313" key="2">
    <source>
        <dbReference type="EMBL" id="JAE23962.1"/>
    </source>
</evidence>
<keyword evidence="1" id="KW-0812">Transmembrane</keyword>
<keyword evidence="1" id="KW-0472">Membrane</keyword>
<sequence length="34" mass="3972">MIVFNIKKNLVALLFVCVFLVLIPIIMCISFRFL</sequence>
<feature type="transmembrane region" description="Helical" evidence="1">
    <location>
        <begin position="12"/>
        <end position="33"/>
    </location>
</feature>
<reference evidence="2" key="2">
    <citation type="journal article" date="2015" name="Data Brief">
        <title>Shoot transcriptome of the giant reed, Arundo donax.</title>
        <authorList>
            <person name="Barrero R.A."/>
            <person name="Guerrero F.D."/>
            <person name="Moolhuijzen P."/>
            <person name="Goolsby J.A."/>
            <person name="Tidwell J."/>
            <person name="Bellgard S.E."/>
            <person name="Bellgard M.I."/>
        </authorList>
    </citation>
    <scope>NUCLEOTIDE SEQUENCE</scope>
    <source>
        <tissue evidence="2">Shoot tissue taken approximately 20 cm above the soil surface</tissue>
    </source>
</reference>
<protein>
    <submittedName>
        <fullName evidence="2">Uncharacterized protein</fullName>
    </submittedName>
</protein>
<name>A0A0A9GHI9_ARUDO</name>
<organism evidence="2">
    <name type="scientific">Arundo donax</name>
    <name type="common">Giant reed</name>
    <name type="synonym">Donax arundinaceus</name>
    <dbReference type="NCBI Taxonomy" id="35708"/>
    <lineage>
        <taxon>Eukaryota</taxon>
        <taxon>Viridiplantae</taxon>
        <taxon>Streptophyta</taxon>
        <taxon>Embryophyta</taxon>
        <taxon>Tracheophyta</taxon>
        <taxon>Spermatophyta</taxon>
        <taxon>Magnoliopsida</taxon>
        <taxon>Liliopsida</taxon>
        <taxon>Poales</taxon>
        <taxon>Poaceae</taxon>
        <taxon>PACMAD clade</taxon>
        <taxon>Arundinoideae</taxon>
        <taxon>Arundineae</taxon>
        <taxon>Arundo</taxon>
    </lineage>
</organism>
<accession>A0A0A9GHI9</accession>
<dbReference type="AlphaFoldDB" id="A0A0A9GHI9"/>
<reference evidence="2" key="1">
    <citation type="submission" date="2014-09" db="EMBL/GenBank/DDBJ databases">
        <authorList>
            <person name="Magalhaes I.L.F."/>
            <person name="Oliveira U."/>
            <person name="Santos F.R."/>
            <person name="Vidigal T.H.D.A."/>
            <person name="Brescovit A.D."/>
            <person name="Santos A.J."/>
        </authorList>
    </citation>
    <scope>NUCLEOTIDE SEQUENCE</scope>
    <source>
        <tissue evidence="2">Shoot tissue taken approximately 20 cm above the soil surface</tissue>
    </source>
</reference>
<proteinExistence type="predicted"/>
<evidence type="ECO:0000256" key="1">
    <source>
        <dbReference type="SAM" id="Phobius"/>
    </source>
</evidence>
<keyword evidence="1" id="KW-1133">Transmembrane helix</keyword>